<dbReference type="InterPro" id="IPR007197">
    <property type="entry name" value="rSAM"/>
</dbReference>
<dbReference type="SFLD" id="SFLDF00273">
    <property type="entry name" value="(dimethylallyl)adenosine_tRNA"/>
    <property type="match status" value="1"/>
</dbReference>
<dbReference type="EMBL" id="BAABDO010000032">
    <property type="protein sequence ID" value="GAA4140187.1"/>
    <property type="molecule type" value="Genomic_DNA"/>
</dbReference>
<keyword evidence="2 10" id="KW-0004">4Fe-4S</keyword>
<evidence type="ECO:0000259" key="13">
    <source>
        <dbReference type="PROSITE" id="PS51449"/>
    </source>
</evidence>
<evidence type="ECO:0000256" key="2">
    <source>
        <dbReference type="ARBA" id="ARBA00022485"/>
    </source>
</evidence>
<keyword evidence="10" id="KW-0963">Cytoplasm</keyword>
<keyword evidence="7 10" id="KW-0408">Iron</keyword>
<dbReference type="InterPro" id="IPR023404">
    <property type="entry name" value="rSAM_horseshoe"/>
</dbReference>
<comment type="caution">
    <text evidence="15">The sequence shown here is derived from an EMBL/GenBank/DDBJ whole genome shotgun (WGS) entry which is preliminary data.</text>
</comment>
<evidence type="ECO:0000256" key="1">
    <source>
        <dbReference type="ARBA" id="ARBA00003234"/>
    </source>
</evidence>
<comment type="function">
    <text evidence="1 10">Catalyzes the methylthiolation of N6-(dimethylallyl)adenosine (i(6)A), leading to the formation of 2-methylthio-N6-(dimethylallyl)adenosine (ms(2)i(6)A) at position 37 in tRNAs that read codons beginning with uridine.</text>
</comment>
<organism evidence="15 16">
    <name type="scientific">Actinomadura keratinilytica</name>
    <dbReference type="NCBI Taxonomy" id="547461"/>
    <lineage>
        <taxon>Bacteria</taxon>
        <taxon>Bacillati</taxon>
        <taxon>Actinomycetota</taxon>
        <taxon>Actinomycetes</taxon>
        <taxon>Streptosporangiales</taxon>
        <taxon>Thermomonosporaceae</taxon>
        <taxon>Actinomadura</taxon>
    </lineage>
</organism>
<dbReference type="Proteomes" id="UP001500266">
    <property type="component" value="Unassembled WGS sequence"/>
</dbReference>
<feature type="binding site" evidence="10">
    <location>
        <position position="162"/>
    </location>
    <ligand>
        <name>[4Fe-4S] cluster</name>
        <dbReference type="ChEBI" id="CHEBI:49883"/>
        <label>2</label>
        <note>4Fe-4S-S-AdoMet</note>
    </ligand>
</feature>
<dbReference type="HAMAP" id="MF_01864">
    <property type="entry name" value="tRNA_metthiotr_MiaB"/>
    <property type="match status" value="1"/>
</dbReference>
<dbReference type="PROSITE" id="PS51449">
    <property type="entry name" value="MTTASE_N"/>
    <property type="match status" value="1"/>
</dbReference>
<keyword evidence="4 10" id="KW-0949">S-adenosyl-L-methionine</keyword>
<dbReference type="InterPro" id="IPR058240">
    <property type="entry name" value="rSAM_sf"/>
</dbReference>
<keyword evidence="3 10" id="KW-0808">Transferase</keyword>
<evidence type="ECO:0000259" key="12">
    <source>
        <dbReference type="PROSITE" id="PS50926"/>
    </source>
</evidence>
<keyword evidence="8 10" id="KW-0411">Iron-sulfur</keyword>
<dbReference type="InterPro" id="IPR013848">
    <property type="entry name" value="Methylthiotransferase_N"/>
</dbReference>
<dbReference type="InterPro" id="IPR002792">
    <property type="entry name" value="TRAM_dom"/>
</dbReference>
<evidence type="ECO:0000256" key="4">
    <source>
        <dbReference type="ARBA" id="ARBA00022691"/>
    </source>
</evidence>
<dbReference type="SUPFAM" id="SSF102114">
    <property type="entry name" value="Radical SAM enzymes"/>
    <property type="match status" value="1"/>
</dbReference>
<dbReference type="PANTHER" id="PTHR43020">
    <property type="entry name" value="CDK5 REGULATORY SUBUNIT-ASSOCIATED PROTEIN 1"/>
    <property type="match status" value="1"/>
</dbReference>
<dbReference type="SFLD" id="SFLDG01061">
    <property type="entry name" value="methylthiotransferase"/>
    <property type="match status" value="1"/>
</dbReference>
<dbReference type="Pfam" id="PF00919">
    <property type="entry name" value="UPF0004"/>
    <property type="match status" value="1"/>
</dbReference>
<keyword evidence="6 10" id="KW-0479">Metal-binding</keyword>
<feature type="binding site" evidence="10">
    <location>
        <position position="54"/>
    </location>
    <ligand>
        <name>[4Fe-4S] cluster</name>
        <dbReference type="ChEBI" id="CHEBI:49883"/>
        <label>1</label>
    </ligand>
</feature>
<evidence type="ECO:0000256" key="6">
    <source>
        <dbReference type="ARBA" id="ARBA00022723"/>
    </source>
</evidence>
<dbReference type="InterPro" id="IPR006463">
    <property type="entry name" value="MiaB_methiolase"/>
</dbReference>
<comment type="similarity">
    <text evidence="10">Belongs to the methylthiotransferase family. MiaB subfamily.</text>
</comment>
<feature type="binding site" evidence="10">
    <location>
        <position position="19"/>
    </location>
    <ligand>
        <name>[4Fe-4S] cluster</name>
        <dbReference type="ChEBI" id="CHEBI:49883"/>
        <label>1</label>
    </ligand>
</feature>
<dbReference type="PANTHER" id="PTHR43020:SF2">
    <property type="entry name" value="MITOCHONDRIAL TRNA METHYLTHIOTRANSFERASE CDK5RAP1"/>
    <property type="match status" value="1"/>
</dbReference>
<accession>A0ABP7YRE7</accession>
<dbReference type="NCBIfam" id="TIGR00089">
    <property type="entry name" value="MiaB/RimO family radical SAM methylthiotransferase"/>
    <property type="match status" value="1"/>
</dbReference>
<feature type="domain" description="Radical SAM core" evidence="14">
    <location>
        <begin position="148"/>
        <end position="394"/>
    </location>
</feature>
<dbReference type="InterPro" id="IPR038135">
    <property type="entry name" value="Methylthiotransferase_N_sf"/>
</dbReference>
<dbReference type="PROSITE" id="PS51918">
    <property type="entry name" value="RADICAL_SAM"/>
    <property type="match status" value="1"/>
</dbReference>
<feature type="binding site" evidence="10">
    <location>
        <position position="166"/>
    </location>
    <ligand>
        <name>[4Fe-4S] cluster</name>
        <dbReference type="ChEBI" id="CHEBI:49883"/>
        <label>2</label>
        <note>4Fe-4S-S-AdoMet</note>
    </ligand>
</feature>
<sequence length="509" mass="55385">MTAPADSGARTYEIRTYGCQMNVHDSERLAGLLEAAGYVRADGAEPDVVVFNTCAVRENADNRLYGNLGHLRPVKDGHPGMQIAVGGCLAQKDRDAIVKRAPWVDVVFGTHNIGSLPALLERARVRREAQVEIEESLVTFPSTLPTRRESPYAAWVSISVGCNNTCTFCIVPSLRGKERDRRPGEILAEIEALVAEGVIEITLLGQNVNAYGSGFGALGSAPDDVREMTAGGQSAFAGLLRACGGVAGLERVRFTSPHPKDFTDDVIAAMAETSNVMPSLHMPLQSGSDRVLKRMRRSYRQERFLGIIEKVRAAIPDAAITTDIIVGFPGETEEDFEQTLHVVREARFSGAFTFQYSKRPGTPAAAMDDQVPKEAVQERYERLVALQEQISWEENKKLVGRSLEVLVAEGEGRKDGETRRLSGRAPDNRLVHFRAPDEPVRPGDMVTVEATYAAPHHLVADGPVRAVRRTRAGDAWEARRGESRPTVSLGMPTIGRPAAQPASSACSAH</sequence>
<evidence type="ECO:0000313" key="15">
    <source>
        <dbReference type="EMBL" id="GAA4140187.1"/>
    </source>
</evidence>
<evidence type="ECO:0000256" key="10">
    <source>
        <dbReference type="HAMAP-Rule" id="MF_01864"/>
    </source>
</evidence>
<evidence type="ECO:0000256" key="5">
    <source>
        <dbReference type="ARBA" id="ARBA00022694"/>
    </source>
</evidence>
<keyword evidence="16" id="KW-1185">Reference proteome</keyword>
<dbReference type="InterPro" id="IPR005839">
    <property type="entry name" value="Methylthiotransferase"/>
</dbReference>
<evidence type="ECO:0000256" key="3">
    <source>
        <dbReference type="ARBA" id="ARBA00022679"/>
    </source>
</evidence>
<feature type="domain" description="MTTase N-terminal" evidence="13">
    <location>
        <begin position="10"/>
        <end position="125"/>
    </location>
</feature>
<feature type="compositionally biased region" description="Low complexity" evidence="11">
    <location>
        <begin position="497"/>
        <end position="509"/>
    </location>
</feature>
<dbReference type="Gene3D" id="3.80.30.20">
    <property type="entry name" value="tm_1862 like domain"/>
    <property type="match status" value="1"/>
</dbReference>
<comment type="catalytic activity">
    <reaction evidence="10">
        <text>N(6)-dimethylallyladenosine(37) in tRNA + (sulfur carrier)-SH + AH2 + 2 S-adenosyl-L-methionine = 2-methylsulfanyl-N(6)-dimethylallyladenosine(37) in tRNA + (sulfur carrier)-H + 5'-deoxyadenosine + L-methionine + A + S-adenosyl-L-homocysteine + 2 H(+)</text>
        <dbReference type="Rhea" id="RHEA:37067"/>
        <dbReference type="Rhea" id="RHEA-COMP:10375"/>
        <dbReference type="Rhea" id="RHEA-COMP:10376"/>
        <dbReference type="Rhea" id="RHEA-COMP:14737"/>
        <dbReference type="Rhea" id="RHEA-COMP:14739"/>
        <dbReference type="ChEBI" id="CHEBI:13193"/>
        <dbReference type="ChEBI" id="CHEBI:15378"/>
        <dbReference type="ChEBI" id="CHEBI:17319"/>
        <dbReference type="ChEBI" id="CHEBI:17499"/>
        <dbReference type="ChEBI" id="CHEBI:29917"/>
        <dbReference type="ChEBI" id="CHEBI:57844"/>
        <dbReference type="ChEBI" id="CHEBI:57856"/>
        <dbReference type="ChEBI" id="CHEBI:59789"/>
        <dbReference type="ChEBI" id="CHEBI:64428"/>
        <dbReference type="ChEBI" id="CHEBI:74415"/>
        <dbReference type="ChEBI" id="CHEBI:74417"/>
        <dbReference type="EC" id="2.8.4.3"/>
    </reaction>
</comment>
<dbReference type="SFLD" id="SFLDS00029">
    <property type="entry name" value="Radical_SAM"/>
    <property type="match status" value="1"/>
</dbReference>
<dbReference type="PROSITE" id="PS50926">
    <property type="entry name" value="TRAM"/>
    <property type="match status" value="1"/>
</dbReference>
<dbReference type="CDD" id="cd01335">
    <property type="entry name" value="Radical_SAM"/>
    <property type="match status" value="1"/>
</dbReference>
<proteinExistence type="inferred from homology"/>
<evidence type="ECO:0000256" key="11">
    <source>
        <dbReference type="SAM" id="MobiDB-lite"/>
    </source>
</evidence>
<feature type="binding site" evidence="10">
    <location>
        <position position="169"/>
    </location>
    <ligand>
        <name>[4Fe-4S] cluster</name>
        <dbReference type="ChEBI" id="CHEBI:49883"/>
        <label>2</label>
        <note>4Fe-4S-S-AdoMet</note>
    </ligand>
</feature>
<dbReference type="Gene3D" id="3.40.50.12160">
    <property type="entry name" value="Methylthiotransferase, N-terminal domain"/>
    <property type="match status" value="1"/>
</dbReference>
<dbReference type="Pfam" id="PF04055">
    <property type="entry name" value="Radical_SAM"/>
    <property type="match status" value="1"/>
</dbReference>
<dbReference type="InterPro" id="IPR020612">
    <property type="entry name" value="Methylthiotransferase_CS"/>
</dbReference>
<feature type="binding site" evidence="10">
    <location>
        <position position="88"/>
    </location>
    <ligand>
        <name>[4Fe-4S] cluster</name>
        <dbReference type="ChEBI" id="CHEBI:49883"/>
        <label>1</label>
    </ligand>
</feature>
<dbReference type="PROSITE" id="PS01278">
    <property type="entry name" value="MTTASE_RADICAL"/>
    <property type="match status" value="1"/>
</dbReference>
<dbReference type="RefSeq" id="WP_345021175.1">
    <property type="nucleotide sequence ID" value="NZ_BAABDO010000032.1"/>
</dbReference>
<name>A0ABP7YRE7_9ACTN</name>
<evidence type="ECO:0000256" key="9">
    <source>
        <dbReference type="ARBA" id="ARBA00033765"/>
    </source>
</evidence>
<gene>
    <name evidence="10 15" type="primary">miaB</name>
    <name evidence="15" type="ORF">GCM10022416_27130</name>
</gene>
<feature type="domain" description="TRAM" evidence="12">
    <location>
        <begin position="396"/>
        <end position="464"/>
    </location>
</feature>
<dbReference type="SMART" id="SM00729">
    <property type="entry name" value="Elp3"/>
    <property type="match status" value="1"/>
</dbReference>
<dbReference type="NCBIfam" id="TIGR01574">
    <property type="entry name" value="miaB-methiolase"/>
    <property type="match status" value="1"/>
</dbReference>
<comment type="subunit">
    <text evidence="10">Monomer.</text>
</comment>
<dbReference type="EC" id="2.8.4.3" evidence="9 10"/>
<reference evidence="16" key="1">
    <citation type="journal article" date="2019" name="Int. J. Syst. Evol. Microbiol.">
        <title>The Global Catalogue of Microorganisms (GCM) 10K type strain sequencing project: providing services to taxonomists for standard genome sequencing and annotation.</title>
        <authorList>
            <consortium name="The Broad Institute Genomics Platform"/>
            <consortium name="The Broad Institute Genome Sequencing Center for Infectious Disease"/>
            <person name="Wu L."/>
            <person name="Ma J."/>
        </authorList>
    </citation>
    <scope>NUCLEOTIDE SEQUENCE [LARGE SCALE GENOMIC DNA]</scope>
    <source>
        <strain evidence="16">JCM 17316</strain>
    </source>
</reference>
<keyword evidence="5 10" id="KW-0819">tRNA processing</keyword>
<evidence type="ECO:0000259" key="14">
    <source>
        <dbReference type="PROSITE" id="PS51918"/>
    </source>
</evidence>
<evidence type="ECO:0000256" key="7">
    <source>
        <dbReference type="ARBA" id="ARBA00023004"/>
    </source>
</evidence>
<evidence type="ECO:0000256" key="8">
    <source>
        <dbReference type="ARBA" id="ARBA00023014"/>
    </source>
</evidence>
<dbReference type="SFLD" id="SFLDG01082">
    <property type="entry name" value="B12-binding_domain_containing"/>
    <property type="match status" value="1"/>
</dbReference>
<comment type="subcellular location">
    <subcellularLocation>
        <location evidence="10">Cytoplasm</location>
    </subcellularLocation>
</comment>
<feature type="region of interest" description="Disordered" evidence="11">
    <location>
        <begin position="474"/>
        <end position="509"/>
    </location>
</feature>
<feature type="compositionally biased region" description="Basic and acidic residues" evidence="11">
    <location>
        <begin position="474"/>
        <end position="483"/>
    </location>
</feature>
<comment type="cofactor">
    <cofactor evidence="10">
        <name>[4Fe-4S] cluster</name>
        <dbReference type="ChEBI" id="CHEBI:49883"/>
    </cofactor>
    <text evidence="10">Binds 2 [4Fe-4S] clusters. One cluster is coordinated with 3 cysteines and an exchangeable S-adenosyl-L-methionine.</text>
</comment>
<dbReference type="InterPro" id="IPR006638">
    <property type="entry name" value="Elp3/MiaA/NifB-like_rSAM"/>
</dbReference>
<protein>
    <recommendedName>
        <fullName evidence="9 10">tRNA-2-methylthio-N(6)-dimethylallyladenosine synthase</fullName>
        <ecNumber evidence="9 10">2.8.4.3</ecNumber>
    </recommendedName>
    <alternativeName>
        <fullName evidence="10">(Dimethylallyl)adenosine tRNA methylthiotransferase MiaB</fullName>
    </alternativeName>
    <alternativeName>
        <fullName evidence="10">tRNA-i(6)A37 methylthiotransferase</fullName>
    </alternativeName>
</protein>
<evidence type="ECO:0000313" key="16">
    <source>
        <dbReference type="Proteomes" id="UP001500266"/>
    </source>
</evidence>